<dbReference type="PANTHER" id="PTHR33281">
    <property type="entry name" value="UPF0187 PROTEIN YNEE"/>
    <property type="match status" value="1"/>
</dbReference>
<evidence type="ECO:0000256" key="4">
    <source>
        <dbReference type="ARBA" id="ARBA00022989"/>
    </source>
</evidence>
<sequence>MDEKTFDLFGLDGFEASSMAFLQESHDRCEITLQWIQRLIVESDAKQLLKIAPPILSRVFNELGNGIVNLNNARKITDFPIPFHLAQMITVMLIVHSLILPLISAATVDNMSSAAGITFFVSFAYWCVHFITIELEWPFGDDPNDLPLQDMQTDFNMSLSCLIDNRAQEVPKFSFEPQKHLLLKTKSINFDRNLSVGGPCRQRMSRFKEAQAVKKESRESDKRDKDECTEIPIPGDDGQQEQETVPRSGVATRNYLLGAERGGLEALSVAGGAAGGKKAEPQHKSAALTPTKPQANRDKAPAPTGETVALPELLKHASSSHRKPWVDNQNPAEQHYDAGHNQCRPCTATLGVTSTLRRRNQDDMTHFLLHTEAYYQFAEGQPSTEVNGDGDTESGHEVPPLETHTHSHNITDCLDTIQAVVPDRRKAYGGTGGHQ</sequence>
<feature type="region of interest" description="Disordered" evidence="7">
    <location>
        <begin position="380"/>
        <end position="409"/>
    </location>
</feature>
<dbReference type="GO" id="GO:0016020">
    <property type="term" value="C:membrane"/>
    <property type="evidence" value="ECO:0007669"/>
    <property type="project" value="UniProtKB-SubCell"/>
</dbReference>
<accession>A0A813BUW4</accession>
<reference evidence="9" key="1">
    <citation type="submission" date="2021-02" db="EMBL/GenBank/DDBJ databases">
        <authorList>
            <person name="Dougan E. K."/>
            <person name="Rhodes N."/>
            <person name="Thang M."/>
            <person name="Chan C."/>
        </authorList>
    </citation>
    <scope>NUCLEOTIDE SEQUENCE</scope>
</reference>
<dbReference type="AlphaFoldDB" id="A0A813BUW4"/>
<evidence type="ECO:0000256" key="5">
    <source>
        <dbReference type="ARBA" id="ARBA00023065"/>
    </source>
</evidence>
<evidence type="ECO:0000256" key="7">
    <source>
        <dbReference type="SAM" id="MobiDB-lite"/>
    </source>
</evidence>
<feature type="transmembrane region" description="Helical" evidence="8">
    <location>
        <begin position="85"/>
        <end position="108"/>
    </location>
</feature>
<feature type="transmembrane region" description="Helical" evidence="8">
    <location>
        <begin position="114"/>
        <end position="133"/>
    </location>
</feature>
<dbReference type="GO" id="GO:0005254">
    <property type="term" value="F:chloride channel activity"/>
    <property type="evidence" value="ECO:0007669"/>
    <property type="project" value="InterPro"/>
</dbReference>
<proteinExistence type="predicted"/>
<keyword evidence="2" id="KW-0813">Transport</keyword>
<evidence type="ECO:0000256" key="3">
    <source>
        <dbReference type="ARBA" id="ARBA00022692"/>
    </source>
</evidence>
<evidence type="ECO:0000313" key="9">
    <source>
        <dbReference type="EMBL" id="CAE7916486.1"/>
    </source>
</evidence>
<organism evidence="9 10">
    <name type="scientific">Symbiodinium necroappetens</name>
    <dbReference type="NCBI Taxonomy" id="1628268"/>
    <lineage>
        <taxon>Eukaryota</taxon>
        <taxon>Sar</taxon>
        <taxon>Alveolata</taxon>
        <taxon>Dinophyceae</taxon>
        <taxon>Suessiales</taxon>
        <taxon>Symbiodiniaceae</taxon>
        <taxon>Symbiodinium</taxon>
    </lineage>
</organism>
<evidence type="ECO:0000313" key="10">
    <source>
        <dbReference type="Proteomes" id="UP000601435"/>
    </source>
</evidence>
<dbReference type="Proteomes" id="UP000601435">
    <property type="component" value="Unassembled WGS sequence"/>
</dbReference>
<dbReference type="Pfam" id="PF25539">
    <property type="entry name" value="Bestrophin_2"/>
    <property type="match status" value="1"/>
</dbReference>
<dbReference type="EMBL" id="CAJNJA010076030">
    <property type="protein sequence ID" value="CAE7916486.1"/>
    <property type="molecule type" value="Genomic_DNA"/>
</dbReference>
<dbReference type="OrthoDB" id="41192at2759"/>
<feature type="region of interest" description="Disordered" evidence="7">
    <location>
        <begin position="274"/>
        <end position="304"/>
    </location>
</feature>
<comment type="caution">
    <text evidence="9">The sequence shown here is derived from an EMBL/GenBank/DDBJ whole genome shotgun (WGS) entry which is preliminary data.</text>
</comment>
<keyword evidence="3 8" id="KW-0812">Transmembrane</keyword>
<evidence type="ECO:0000256" key="8">
    <source>
        <dbReference type="SAM" id="Phobius"/>
    </source>
</evidence>
<keyword evidence="5" id="KW-0406">Ion transport</keyword>
<comment type="subcellular location">
    <subcellularLocation>
        <location evidence="1">Membrane</location>
        <topology evidence="1">Multi-pass membrane protein</topology>
    </subcellularLocation>
</comment>
<dbReference type="PANTHER" id="PTHR33281:SF20">
    <property type="match status" value="1"/>
</dbReference>
<protein>
    <submittedName>
        <fullName evidence="9">Uncharacterized protein</fullName>
    </submittedName>
</protein>
<feature type="compositionally biased region" description="Basic and acidic residues" evidence="7">
    <location>
        <begin position="206"/>
        <end position="228"/>
    </location>
</feature>
<feature type="region of interest" description="Disordered" evidence="7">
    <location>
        <begin position="205"/>
        <end position="248"/>
    </location>
</feature>
<keyword evidence="4 8" id="KW-1133">Transmembrane helix</keyword>
<evidence type="ECO:0000256" key="1">
    <source>
        <dbReference type="ARBA" id="ARBA00004141"/>
    </source>
</evidence>
<evidence type="ECO:0000256" key="2">
    <source>
        <dbReference type="ARBA" id="ARBA00022448"/>
    </source>
</evidence>
<keyword evidence="10" id="KW-1185">Reference proteome</keyword>
<gene>
    <name evidence="9" type="ORF">SNEC2469_LOCUS31417</name>
</gene>
<evidence type="ECO:0000256" key="6">
    <source>
        <dbReference type="ARBA" id="ARBA00023136"/>
    </source>
</evidence>
<dbReference type="InterPro" id="IPR044669">
    <property type="entry name" value="YneE/VCCN1/2-like"/>
</dbReference>
<name>A0A813BUW4_9DINO</name>
<keyword evidence="6 8" id="KW-0472">Membrane</keyword>